<dbReference type="FunFam" id="3.40.50.720:FF:000203">
    <property type="entry name" value="D-3-phosphoglycerate dehydrogenase (SerA)"/>
    <property type="match status" value="1"/>
</dbReference>
<organism evidence="6">
    <name type="scientific">marine metagenome</name>
    <dbReference type="NCBI Taxonomy" id="408172"/>
    <lineage>
        <taxon>unclassified sequences</taxon>
        <taxon>metagenomes</taxon>
        <taxon>ecological metagenomes</taxon>
    </lineage>
</organism>
<protein>
    <recommendedName>
        <fullName evidence="7">S-adenosyl-L-homocysteine hydrolase NAD binding domain-containing protein</fullName>
    </recommendedName>
</protein>
<dbReference type="Pfam" id="PF00389">
    <property type="entry name" value="2-Hacid_dh"/>
    <property type="match status" value="1"/>
</dbReference>
<evidence type="ECO:0000256" key="3">
    <source>
        <dbReference type="ARBA" id="ARBA00023027"/>
    </source>
</evidence>
<dbReference type="PANTHER" id="PTHR43761">
    <property type="entry name" value="D-ISOMER SPECIFIC 2-HYDROXYACID DEHYDROGENASE FAMILY PROTEIN (AFU_ORTHOLOGUE AFUA_1G13630)"/>
    <property type="match status" value="1"/>
</dbReference>
<dbReference type="EMBL" id="UINC01136120">
    <property type="protein sequence ID" value="SVD20686.1"/>
    <property type="molecule type" value="Genomic_DNA"/>
</dbReference>
<dbReference type="Gene3D" id="3.40.50.720">
    <property type="entry name" value="NAD(P)-binding Rossmann-like Domain"/>
    <property type="match status" value="2"/>
</dbReference>
<name>A0A382TF48_9ZZZZ</name>
<dbReference type="InterPro" id="IPR006140">
    <property type="entry name" value="D-isomer_DH_NAD-bd"/>
</dbReference>
<evidence type="ECO:0000259" key="4">
    <source>
        <dbReference type="Pfam" id="PF00389"/>
    </source>
</evidence>
<evidence type="ECO:0000313" key="6">
    <source>
        <dbReference type="EMBL" id="SVD20686.1"/>
    </source>
</evidence>
<feature type="non-terminal residue" evidence="6">
    <location>
        <position position="292"/>
    </location>
</feature>
<evidence type="ECO:0000256" key="1">
    <source>
        <dbReference type="ARBA" id="ARBA00005854"/>
    </source>
</evidence>
<keyword evidence="3" id="KW-0520">NAD</keyword>
<gene>
    <name evidence="6" type="ORF">METZ01_LOCUS373540</name>
</gene>
<accession>A0A382TF48</accession>
<sequence length="292" mass="32729">MKIAVIGNIHSDGWEVLEKAHFKSFEIFNFEENNLKKELKNVDGILLRTANLSSNVLSGCHNLKIVARHGVGYDNVDLEYLNQNEIALGITGTSNAVSVAEHVLTSFLYLTKNIHLSDKLTREGKFNEKSSLPNFFELYQKNVVIFGFGRIGKAVAKRCLGFEANVYVYDPYVSKKNIEEKNCKAIDKIEGLKFADYISIHLPLNKETKNFIGEKELLVMKKTAIIVNTARGGIINEDSLVKALKNKKILGAGLDVFEKEPPIKNHPIFNLVNVVLSPHNAALTLECRKRMA</sequence>
<keyword evidence="2" id="KW-0560">Oxidoreductase</keyword>
<dbReference type="SUPFAM" id="SSF51735">
    <property type="entry name" value="NAD(P)-binding Rossmann-fold domains"/>
    <property type="match status" value="1"/>
</dbReference>
<dbReference type="InterPro" id="IPR029753">
    <property type="entry name" value="D-isomer_DH_CS"/>
</dbReference>
<evidence type="ECO:0008006" key="7">
    <source>
        <dbReference type="Google" id="ProtNLM"/>
    </source>
</evidence>
<feature type="domain" description="D-isomer specific 2-hydroxyacid dehydrogenase catalytic" evidence="4">
    <location>
        <begin position="3"/>
        <end position="291"/>
    </location>
</feature>
<evidence type="ECO:0000256" key="2">
    <source>
        <dbReference type="ARBA" id="ARBA00023002"/>
    </source>
</evidence>
<dbReference type="Pfam" id="PF02826">
    <property type="entry name" value="2-Hacid_dh_C"/>
    <property type="match status" value="1"/>
</dbReference>
<proteinExistence type="inferred from homology"/>
<dbReference type="PROSITE" id="PS00671">
    <property type="entry name" value="D_2_HYDROXYACID_DH_3"/>
    <property type="match status" value="1"/>
</dbReference>
<dbReference type="InterPro" id="IPR006139">
    <property type="entry name" value="D-isomer_2_OHA_DH_cat_dom"/>
</dbReference>
<comment type="similarity">
    <text evidence="1">Belongs to the D-isomer specific 2-hydroxyacid dehydrogenase family.</text>
</comment>
<feature type="domain" description="D-isomer specific 2-hydroxyacid dehydrogenase NAD-binding" evidence="5">
    <location>
        <begin position="106"/>
        <end position="281"/>
    </location>
</feature>
<reference evidence="6" key="1">
    <citation type="submission" date="2018-05" db="EMBL/GenBank/DDBJ databases">
        <authorList>
            <person name="Lanie J.A."/>
            <person name="Ng W.-L."/>
            <person name="Kazmierczak K.M."/>
            <person name="Andrzejewski T.M."/>
            <person name="Davidsen T.M."/>
            <person name="Wayne K.J."/>
            <person name="Tettelin H."/>
            <person name="Glass J.I."/>
            <person name="Rusch D."/>
            <person name="Podicherti R."/>
            <person name="Tsui H.-C.T."/>
            <person name="Winkler M.E."/>
        </authorList>
    </citation>
    <scope>NUCLEOTIDE SEQUENCE</scope>
</reference>
<dbReference type="AlphaFoldDB" id="A0A382TF48"/>
<dbReference type="InterPro" id="IPR050418">
    <property type="entry name" value="D-iso_2-hydroxyacid_DH_PdxB"/>
</dbReference>
<dbReference type="InterPro" id="IPR036291">
    <property type="entry name" value="NAD(P)-bd_dom_sf"/>
</dbReference>
<dbReference type="PANTHER" id="PTHR43761:SF1">
    <property type="entry name" value="D-ISOMER SPECIFIC 2-HYDROXYACID DEHYDROGENASE CATALYTIC DOMAIN-CONTAINING PROTEIN-RELATED"/>
    <property type="match status" value="1"/>
</dbReference>
<dbReference type="GO" id="GO:0016616">
    <property type="term" value="F:oxidoreductase activity, acting on the CH-OH group of donors, NAD or NADP as acceptor"/>
    <property type="evidence" value="ECO:0007669"/>
    <property type="project" value="InterPro"/>
</dbReference>
<evidence type="ECO:0000259" key="5">
    <source>
        <dbReference type="Pfam" id="PF02826"/>
    </source>
</evidence>
<dbReference type="CDD" id="cd12173">
    <property type="entry name" value="PGDH_4"/>
    <property type="match status" value="1"/>
</dbReference>
<dbReference type="GO" id="GO:0051287">
    <property type="term" value="F:NAD binding"/>
    <property type="evidence" value="ECO:0007669"/>
    <property type="project" value="InterPro"/>
</dbReference>
<dbReference type="SUPFAM" id="SSF52283">
    <property type="entry name" value="Formate/glycerate dehydrogenase catalytic domain-like"/>
    <property type="match status" value="1"/>
</dbReference>